<sequence length="102" mass="11863">MKVDAIVLADELVIVTKHLKNLKVRDAELRKKLAEQLDDQLYDHEGYRFQRLPEKTISRINKKNLLRVLSTTGLPKETQEKIKLEAFDVEFKGAGIRMCKLK</sequence>
<organism evidence="1 2">
    <name type="scientific">Ferrovum myxofaciens</name>
    <dbReference type="NCBI Taxonomy" id="416213"/>
    <lineage>
        <taxon>Bacteria</taxon>
        <taxon>Pseudomonadati</taxon>
        <taxon>Pseudomonadota</taxon>
        <taxon>Betaproteobacteria</taxon>
        <taxon>Ferrovales</taxon>
        <taxon>Ferrovaceae</taxon>
        <taxon>Ferrovum</taxon>
    </lineage>
</organism>
<accession>A0A9E6SY21</accession>
<evidence type="ECO:0000313" key="1">
    <source>
        <dbReference type="EMBL" id="QWY78097.1"/>
    </source>
</evidence>
<evidence type="ECO:0000313" key="2">
    <source>
        <dbReference type="Proteomes" id="UP000683551"/>
    </source>
</evidence>
<name>A0A9E6SY21_9PROT</name>
<reference evidence="1" key="1">
    <citation type="submission" date="2021-02" db="EMBL/GenBank/DDBJ databases">
        <title>Comparative genomics of Ferrovum myxofaciens strains, predominant extremophile bacteria forming large biofilm stalactites in acid mine ecosystems.</title>
        <authorList>
            <person name="Burkartova K."/>
            <person name="Ridl J."/>
            <person name="Pajer P."/>
            <person name="Falteisek L."/>
        </authorList>
    </citation>
    <scope>NUCLEOTIDE SEQUENCE</scope>
    <source>
        <strain evidence="1">MI1III</strain>
    </source>
</reference>
<proteinExistence type="predicted"/>
<protein>
    <submittedName>
        <fullName evidence="1">Uncharacterized protein</fullName>
    </submittedName>
</protein>
<gene>
    <name evidence="1" type="ORF">JZL65_03175</name>
</gene>
<dbReference type="EMBL" id="CP071137">
    <property type="protein sequence ID" value="QWY78097.1"/>
    <property type="molecule type" value="Genomic_DNA"/>
</dbReference>
<dbReference type="AlphaFoldDB" id="A0A9E6SY21"/>
<dbReference type="Proteomes" id="UP000683551">
    <property type="component" value="Chromosome"/>
</dbReference>
<dbReference type="RefSeq" id="WP_273145580.1">
    <property type="nucleotide sequence ID" value="NZ_CP053675.1"/>
</dbReference>